<protein>
    <submittedName>
        <fullName evidence="2">DUF2807 domain-containing protein</fullName>
    </submittedName>
</protein>
<dbReference type="InterPro" id="IPR021255">
    <property type="entry name" value="DUF2807"/>
</dbReference>
<dbReference type="EMBL" id="JAAJBT010000001">
    <property type="protein sequence ID" value="NHM00860.1"/>
    <property type="molecule type" value="Genomic_DNA"/>
</dbReference>
<evidence type="ECO:0000313" key="3">
    <source>
        <dbReference type="Proteomes" id="UP000800984"/>
    </source>
</evidence>
<sequence length="250" mass="26539">MKKINGFVIVFFTLISAAFGQVKESRTVGNFTAIRASGSVNVVYSQSATQAIEVTWEKEFMKYLKIEAKNNILKIYIENDSNLNTIDTSKLLVSVSNRGIGTISLSTSATFSIKGNLNVSLLKINTTTSSDFSGTVTCNSIFVDASSSSNIALTMATDDIAVNLSSSASVMLKGKTNNLAIDASSSSDCDAKELNSNSIQVLASTSSQVVVLPLKSLDATASTSASVKYYGKLEKVKISENTSGSVELMK</sequence>
<comment type="caution">
    <text evidence="2">The sequence shown here is derived from an EMBL/GenBank/DDBJ whole genome shotgun (WGS) entry which is preliminary data.</text>
</comment>
<evidence type="ECO:0000259" key="1">
    <source>
        <dbReference type="Pfam" id="PF10988"/>
    </source>
</evidence>
<accession>A0ABX0I460</accession>
<reference evidence="2 3" key="1">
    <citation type="submission" date="2020-02" db="EMBL/GenBank/DDBJ databases">
        <authorList>
            <person name="Chen W.-M."/>
        </authorList>
    </citation>
    <scope>NUCLEOTIDE SEQUENCE [LARGE SCALE GENOMIC DNA]</scope>
    <source>
        <strain evidence="2 3">KDG-16</strain>
    </source>
</reference>
<gene>
    <name evidence="2" type="ORF">G4D72_01900</name>
</gene>
<keyword evidence="3" id="KW-1185">Reference proteome</keyword>
<dbReference type="Pfam" id="PF10988">
    <property type="entry name" value="DUF2807"/>
    <property type="match status" value="1"/>
</dbReference>
<proteinExistence type="predicted"/>
<evidence type="ECO:0000313" key="2">
    <source>
        <dbReference type="EMBL" id="NHM00860.1"/>
    </source>
</evidence>
<name>A0ABX0I460_9FLAO</name>
<dbReference type="RefSeq" id="WP_166075895.1">
    <property type="nucleotide sequence ID" value="NZ_JAAJBT010000001.1"/>
</dbReference>
<organism evidence="2 3">
    <name type="scientific">Flavobacterium difficile</name>
    <dbReference type="NCBI Taxonomy" id="2709659"/>
    <lineage>
        <taxon>Bacteria</taxon>
        <taxon>Pseudomonadati</taxon>
        <taxon>Bacteroidota</taxon>
        <taxon>Flavobacteriia</taxon>
        <taxon>Flavobacteriales</taxon>
        <taxon>Flavobacteriaceae</taxon>
        <taxon>Flavobacterium</taxon>
    </lineage>
</organism>
<dbReference type="Gene3D" id="2.160.20.120">
    <property type="match status" value="1"/>
</dbReference>
<feature type="domain" description="Putative auto-transporter adhesin head GIN" evidence="1">
    <location>
        <begin position="30"/>
        <end position="232"/>
    </location>
</feature>
<dbReference type="Proteomes" id="UP000800984">
    <property type="component" value="Unassembled WGS sequence"/>
</dbReference>